<evidence type="ECO:0000256" key="2">
    <source>
        <dbReference type="SAM" id="MobiDB-lite"/>
    </source>
</evidence>
<dbReference type="RefSeq" id="WP_311598369.1">
    <property type="nucleotide sequence ID" value="NZ_JAVREM010000012.1"/>
</dbReference>
<reference evidence="8" key="1">
    <citation type="submission" date="2023-07" db="EMBL/GenBank/DDBJ databases">
        <title>30 novel species of actinomycetes from the DSMZ collection.</title>
        <authorList>
            <person name="Nouioui I."/>
        </authorList>
    </citation>
    <scope>NUCLEOTIDE SEQUENCE [LARGE SCALE GENOMIC DNA]</scope>
    <source>
        <strain evidence="8">DSM 44918</strain>
    </source>
</reference>
<evidence type="ECO:0000256" key="1">
    <source>
        <dbReference type="ARBA" id="ARBA00010609"/>
    </source>
</evidence>
<dbReference type="EMBL" id="JAVREM010000012">
    <property type="protein sequence ID" value="MDT0319212.1"/>
    <property type="molecule type" value="Genomic_DNA"/>
</dbReference>
<evidence type="ECO:0000259" key="6">
    <source>
        <dbReference type="Pfam" id="PF07732"/>
    </source>
</evidence>
<dbReference type="InterPro" id="IPR045087">
    <property type="entry name" value="Cu-oxidase_fam"/>
</dbReference>
<feature type="chain" id="PRO_5046157530" evidence="3">
    <location>
        <begin position="18"/>
        <end position="529"/>
    </location>
</feature>
<accession>A0ABU2LPS4</accession>
<dbReference type="InterPro" id="IPR006311">
    <property type="entry name" value="TAT_signal"/>
</dbReference>
<evidence type="ECO:0000259" key="5">
    <source>
        <dbReference type="Pfam" id="PF07731"/>
    </source>
</evidence>
<sequence>MSAARFGIRRRAFLARAAMGMGVGVAALTGRAPGAWASPRDIAERTAPRRAAAEEATENPLRIPPLAPAVQDGDTRVFDLVAAPGRLAIMPGGESETWGYNGPILGPTLRVRRGEKIQIHVHNELGEPTTVHWHGMRLPADSDGGPHQMIEAGATWSPTWWVDQPGSTLWYHPHPHGSTEVHVYRGLGGLLYIDDDETTSDLLPNRYGEDDVPLIVQDKTFDEQGQIVETGRRGVGMLGTTLLVNGQYRPTFRVTSELTRFRILNASTARSYNFGFSDGRSFHLIASDGGLLDAPLKLNRVQLTPAERAEIVVRMAPGERVTLHSYPQDLGAPNVPTGAQHEFDVLPLIAADELRPSPELPERLTEVQRIDPEHAVTSREFLLHRDRINGEPMDMTRIDEVVTVDTIEIWDVENVSRLPHNFHVHGMQFEVLSYNGQPPPPELTGWKDTVFAPPGVPMQLIMRFDKYTDPNLPYMYHCHLLWHEDSGVMGQFVVVEPGEEAGTVTTGLDWPESGRPTLQSPHPHHGGHG</sequence>
<gene>
    <name evidence="7" type="ORF">RNC47_12780</name>
</gene>
<organism evidence="7 8">
    <name type="scientific">Streptomyces millisiae</name>
    <dbReference type="NCBI Taxonomy" id="3075542"/>
    <lineage>
        <taxon>Bacteria</taxon>
        <taxon>Bacillati</taxon>
        <taxon>Actinomycetota</taxon>
        <taxon>Actinomycetes</taxon>
        <taxon>Kitasatosporales</taxon>
        <taxon>Streptomycetaceae</taxon>
        <taxon>Streptomyces</taxon>
    </lineage>
</organism>
<feature type="domain" description="Plastocyanin-like" evidence="4">
    <location>
        <begin position="238"/>
        <end position="315"/>
    </location>
</feature>
<evidence type="ECO:0000256" key="3">
    <source>
        <dbReference type="SAM" id="SignalP"/>
    </source>
</evidence>
<dbReference type="CDD" id="cd13867">
    <property type="entry name" value="CuRO_2_CueO_FtsP"/>
    <property type="match status" value="1"/>
</dbReference>
<evidence type="ECO:0000313" key="7">
    <source>
        <dbReference type="EMBL" id="MDT0319212.1"/>
    </source>
</evidence>
<name>A0ABU2LPS4_9ACTN</name>
<dbReference type="InterPro" id="IPR011707">
    <property type="entry name" value="Cu-oxidase-like_N"/>
</dbReference>
<feature type="region of interest" description="Disordered" evidence="2">
    <location>
        <begin position="46"/>
        <end position="68"/>
    </location>
</feature>
<feature type="domain" description="Plastocyanin-like" evidence="5">
    <location>
        <begin position="381"/>
        <end position="495"/>
    </location>
</feature>
<keyword evidence="8" id="KW-1185">Reference proteome</keyword>
<dbReference type="InterPro" id="IPR011706">
    <property type="entry name" value="Cu-oxidase_C"/>
</dbReference>
<evidence type="ECO:0000259" key="4">
    <source>
        <dbReference type="Pfam" id="PF00394"/>
    </source>
</evidence>
<comment type="caution">
    <text evidence="7">The sequence shown here is derived from an EMBL/GenBank/DDBJ whole genome shotgun (WGS) entry which is preliminary data.</text>
</comment>
<proteinExistence type="inferred from homology"/>
<dbReference type="CDD" id="cd13890">
    <property type="entry name" value="CuRO_3_CueO_FtsP"/>
    <property type="match status" value="1"/>
</dbReference>
<evidence type="ECO:0000313" key="8">
    <source>
        <dbReference type="Proteomes" id="UP001183420"/>
    </source>
</evidence>
<dbReference type="Pfam" id="PF07732">
    <property type="entry name" value="Cu-oxidase_3"/>
    <property type="match status" value="1"/>
</dbReference>
<dbReference type="SUPFAM" id="SSF49503">
    <property type="entry name" value="Cupredoxins"/>
    <property type="match status" value="3"/>
</dbReference>
<feature type="domain" description="Plastocyanin-like" evidence="6">
    <location>
        <begin position="92"/>
        <end position="197"/>
    </location>
</feature>
<comment type="similarity">
    <text evidence="1">Belongs to the multicopper oxidase family.</text>
</comment>
<dbReference type="InterPro" id="IPR008972">
    <property type="entry name" value="Cupredoxin"/>
</dbReference>
<dbReference type="PANTHER" id="PTHR48267:SF1">
    <property type="entry name" value="BILIRUBIN OXIDASE"/>
    <property type="match status" value="1"/>
</dbReference>
<dbReference type="CDD" id="cd04232">
    <property type="entry name" value="CuRO_1_CueO_FtsP"/>
    <property type="match status" value="1"/>
</dbReference>
<dbReference type="Proteomes" id="UP001183420">
    <property type="component" value="Unassembled WGS sequence"/>
</dbReference>
<feature type="region of interest" description="Disordered" evidence="2">
    <location>
        <begin position="503"/>
        <end position="529"/>
    </location>
</feature>
<dbReference type="Pfam" id="PF00394">
    <property type="entry name" value="Cu-oxidase"/>
    <property type="match status" value="1"/>
</dbReference>
<keyword evidence="3" id="KW-0732">Signal</keyword>
<dbReference type="Gene3D" id="2.60.40.420">
    <property type="entry name" value="Cupredoxins - blue copper proteins"/>
    <property type="match status" value="3"/>
</dbReference>
<dbReference type="PROSITE" id="PS51318">
    <property type="entry name" value="TAT"/>
    <property type="match status" value="1"/>
</dbReference>
<dbReference type="InterPro" id="IPR001117">
    <property type="entry name" value="Cu-oxidase_2nd"/>
</dbReference>
<protein>
    <submittedName>
        <fullName evidence="7">Multicopper oxidase domain-containing protein</fullName>
    </submittedName>
</protein>
<feature type="signal peptide" evidence="3">
    <location>
        <begin position="1"/>
        <end position="17"/>
    </location>
</feature>
<dbReference type="PANTHER" id="PTHR48267">
    <property type="entry name" value="CUPREDOXIN SUPERFAMILY PROTEIN"/>
    <property type="match status" value="1"/>
</dbReference>
<dbReference type="Pfam" id="PF07731">
    <property type="entry name" value="Cu-oxidase_2"/>
    <property type="match status" value="1"/>
</dbReference>